<dbReference type="NCBIfam" id="TIGR03715">
    <property type="entry name" value="KxYKxGKxW"/>
    <property type="match status" value="1"/>
</dbReference>
<keyword evidence="1" id="KW-0732">Signal</keyword>
<dbReference type="Pfam" id="PF06133">
    <property type="entry name" value="Com_YlbF"/>
    <property type="match status" value="1"/>
</dbReference>
<dbReference type="NCBIfam" id="NF010209">
    <property type="entry name" value="PRK13676.1-1"/>
    <property type="match status" value="1"/>
</dbReference>
<evidence type="ECO:0000256" key="2">
    <source>
        <dbReference type="HAMAP-Rule" id="MF_01526"/>
    </source>
</evidence>
<dbReference type="EMBL" id="ALSF01000082">
    <property type="protein sequence ID" value="EPU38221.1"/>
    <property type="molecule type" value="Genomic_DNA"/>
</dbReference>
<proteinExistence type="inferred from homology"/>
<dbReference type="InterPro" id="IPR022263">
    <property type="entry name" value="KxYKxGKxW"/>
</dbReference>
<sequence length="178" mass="20340">MANVYDLANELERAVRALPEYQAVLTAKAAIENDADAQVLWQDFLATQSKVQEMMQSGQMPSQEEQDEMSKLGEKIESNDLLKVYFDQQQRLSVYMSDIEKIVFAPMQDLMLKKQFGNFGEKSRKVRVKMRKSGKHWVKSVMTQIGYVILSRFSGKEKSSKVQTTSEDLSRTKSLLAS</sequence>
<dbReference type="Proteomes" id="UP000015176">
    <property type="component" value="Unassembled WGS sequence"/>
</dbReference>
<dbReference type="InterPro" id="IPR023378">
    <property type="entry name" value="YheA/YmcA-like_dom_sf"/>
</dbReference>
<evidence type="ECO:0000256" key="1">
    <source>
        <dbReference type="ARBA" id="ARBA00022729"/>
    </source>
</evidence>
<dbReference type="InterPro" id="IPR010368">
    <property type="entry name" value="Com_YlbF"/>
</dbReference>
<accession>A0AAD2WUE2</accession>
<gene>
    <name evidence="4" type="ORF">SAG0164_01410</name>
</gene>
<organism evidence="4 5">
    <name type="scientific">Streptococcus agalactiae MRI Z1-216</name>
    <dbReference type="NCBI Taxonomy" id="1154879"/>
    <lineage>
        <taxon>Bacteria</taxon>
        <taxon>Bacillati</taxon>
        <taxon>Bacillota</taxon>
        <taxon>Bacilli</taxon>
        <taxon>Lactobacillales</taxon>
        <taxon>Streptococcaceae</taxon>
        <taxon>Streptococcus</taxon>
    </lineage>
</organism>
<comment type="caution">
    <text evidence="4">The sequence shown here is derived from an EMBL/GenBank/DDBJ whole genome shotgun (WGS) entry which is preliminary data.</text>
</comment>
<evidence type="ECO:0000313" key="4">
    <source>
        <dbReference type="EMBL" id="EPU38221.1"/>
    </source>
</evidence>
<dbReference type="Pfam" id="PF19258">
    <property type="entry name" value="KxYKxGKxW_sig"/>
    <property type="match status" value="1"/>
</dbReference>
<protein>
    <recommendedName>
        <fullName evidence="2">UPF0342 protein SAG0164_01410</fullName>
    </recommendedName>
</protein>
<reference evidence="4 5" key="1">
    <citation type="submission" date="2012-07" db="EMBL/GenBank/DDBJ databases">
        <authorList>
            <person name="Moroni P."/>
            <person name="Richards V.P."/>
            <person name="Durkin S.A.S."/>
            <person name="Kim M."/>
            <person name="Pavinski Bitar P.D."/>
            <person name="Stanhope M.J."/>
            <person name="Town C.D."/>
            <person name="Zadoks R.N."/>
            <person name="Venter J.C."/>
        </authorList>
    </citation>
    <scope>NUCLEOTIDE SEQUENCE [LARGE SCALE GENOMIC DNA]</scope>
    <source>
        <strain evidence="4 5">MRI Z1-216</strain>
    </source>
</reference>
<dbReference type="AlphaFoldDB" id="A0AAD2WUE2"/>
<feature type="region of interest" description="Disordered" evidence="3">
    <location>
        <begin position="155"/>
        <end position="178"/>
    </location>
</feature>
<feature type="compositionally biased region" description="Polar residues" evidence="3">
    <location>
        <begin position="161"/>
        <end position="178"/>
    </location>
</feature>
<evidence type="ECO:0000256" key="3">
    <source>
        <dbReference type="SAM" id="MobiDB-lite"/>
    </source>
</evidence>
<dbReference type="Gene3D" id="1.20.1500.10">
    <property type="entry name" value="YheA/YmcA-like"/>
    <property type="match status" value="1"/>
</dbReference>
<comment type="similarity">
    <text evidence="2">Belongs to the UPF0342 family.</text>
</comment>
<dbReference type="SUPFAM" id="SSF158622">
    <property type="entry name" value="YheA/YmcA-like"/>
    <property type="match status" value="1"/>
</dbReference>
<evidence type="ECO:0000313" key="5">
    <source>
        <dbReference type="Proteomes" id="UP000015176"/>
    </source>
</evidence>
<dbReference type="HAMAP" id="MF_01526">
    <property type="entry name" value="UPF0342"/>
    <property type="match status" value="1"/>
</dbReference>
<name>A0AAD2WUE2_STRAG</name>